<evidence type="ECO:0000313" key="4">
    <source>
        <dbReference type="Proteomes" id="UP000023430"/>
    </source>
</evidence>
<dbReference type="Gene3D" id="3.40.50.12370">
    <property type="match status" value="1"/>
</dbReference>
<comment type="caution">
    <text evidence="3">The sequence shown here is derived from an EMBL/GenBank/DDBJ whole genome shotgun (WGS) entry which is preliminary data.</text>
</comment>
<dbReference type="Proteomes" id="UP000023430">
    <property type="component" value="Unassembled WGS sequence"/>
</dbReference>
<keyword evidence="4" id="KW-1185">Reference proteome</keyword>
<comment type="similarity">
    <text evidence="1">Belongs to the universal stress protein A family.</text>
</comment>
<evidence type="ECO:0000259" key="2">
    <source>
        <dbReference type="Pfam" id="PF00582"/>
    </source>
</evidence>
<dbReference type="InterPro" id="IPR006015">
    <property type="entry name" value="Universal_stress_UspA"/>
</dbReference>
<dbReference type="eggNOG" id="COG0589">
    <property type="taxonomic scope" value="Bacteria"/>
</dbReference>
<name>X7F7F0_9RHOB</name>
<dbReference type="InterPro" id="IPR006016">
    <property type="entry name" value="UspA"/>
</dbReference>
<proteinExistence type="inferred from homology"/>
<dbReference type="PANTHER" id="PTHR46268:SF15">
    <property type="entry name" value="UNIVERSAL STRESS PROTEIN HP_0031"/>
    <property type="match status" value="1"/>
</dbReference>
<reference evidence="3 4" key="1">
    <citation type="submission" date="2014-01" db="EMBL/GenBank/DDBJ databases">
        <title>Roseivivax isoporae LMG 25204 Genome Sequencing.</title>
        <authorList>
            <person name="Lai Q."/>
            <person name="Li G."/>
            <person name="Shao Z."/>
        </authorList>
    </citation>
    <scope>NUCLEOTIDE SEQUENCE [LARGE SCALE GENOMIC DNA]</scope>
    <source>
        <strain evidence="3 4">LMG 25204</strain>
    </source>
</reference>
<evidence type="ECO:0000313" key="3">
    <source>
        <dbReference type="EMBL" id="ETX28857.1"/>
    </source>
</evidence>
<dbReference type="PRINTS" id="PR01438">
    <property type="entry name" value="UNVRSLSTRESS"/>
</dbReference>
<dbReference type="SUPFAM" id="SSF52402">
    <property type="entry name" value="Adenine nucleotide alpha hydrolases-like"/>
    <property type="match status" value="2"/>
</dbReference>
<dbReference type="CDD" id="cd00293">
    <property type="entry name" value="USP-like"/>
    <property type="match status" value="1"/>
</dbReference>
<dbReference type="PANTHER" id="PTHR46268">
    <property type="entry name" value="STRESS RESPONSE PROTEIN NHAX"/>
    <property type="match status" value="1"/>
</dbReference>
<protein>
    <recommendedName>
        <fullName evidence="2">UspA domain-containing protein</fullName>
    </recommendedName>
</protein>
<gene>
    <name evidence="3" type="ORF">RISW2_03880</name>
</gene>
<dbReference type="AlphaFoldDB" id="X7F7F0"/>
<sequence length="275" mass="29174">MTYRTVSTALIDRHGSDALDAAIEHARHWDAHLDVSCFAEEEVEPGIGLYGTAMLVRTAGTAQDRCDTLADAARMRLERSGVRWTCQTRPAPAGGAARDFVRQSRCADIAVLPRPLGPGARDWDSVFFDAMLFDARLPVLVAVNDAQPDYRTVLVAWDGSAVALAAARAALPVLRAADSVALAVSVKDGATRQALIEGARDAATFLSRHDVHADVRALEAGSGSVAGDILACARDIGAGLVVMGAYGHSRLRQSLLGGVTREALQRTDLNLLVAH</sequence>
<evidence type="ECO:0000256" key="1">
    <source>
        <dbReference type="ARBA" id="ARBA00008791"/>
    </source>
</evidence>
<dbReference type="STRING" id="1449351.RISW2_03880"/>
<organism evidence="3 4">
    <name type="scientific">Roseivivax isoporae LMG 25204</name>
    <dbReference type="NCBI Taxonomy" id="1449351"/>
    <lineage>
        <taxon>Bacteria</taxon>
        <taxon>Pseudomonadati</taxon>
        <taxon>Pseudomonadota</taxon>
        <taxon>Alphaproteobacteria</taxon>
        <taxon>Rhodobacterales</taxon>
        <taxon>Roseobacteraceae</taxon>
        <taxon>Roseivivax</taxon>
    </lineage>
</organism>
<feature type="domain" description="UspA" evidence="2">
    <location>
        <begin position="150"/>
        <end position="274"/>
    </location>
</feature>
<dbReference type="EMBL" id="JAME01000014">
    <property type="protein sequence ID" value="ETX28857.1"/>
    <property type="molecule type" value="Genomic_DNA"/>
</dbReference>
<accession>X7F7F0</accession>
<dbReference type="Pfam" id="PF00582">
    <property type="entry name" value="Usp"/>
    <property type="match status" value="1"/>
</dbReference>
<dbReference type="RefSeq" id="WP_043770258.1">
    <property type="nucleotide sequence ID" value="NZ_JAME01000014.1"/>
</dbReference>